<comment type="caution">
    <text evidence="10">The sequence shown here is derived from an EMBL/GenBank/DDBJ whole genome shotgun (WGS) entry which is preliminary data.</text>
</comment>
<evidence type="ECO:0000256" key="3">
    <source>
        <dbReference type="ARBA" id="ARBA00022833"/>
    </source>
</evidence>
<dbReference type="InterPro" id="IPR001487">
    <property type="entry name" value="Bromodomain"/>
</dbReference>
<dbReference type="InterPro" id="IPR036427">
    <property type="entry name" value="Bromodomain-like_sf"/>
</dbReference>
<evidence type="ECO:0000259" key="8">
    <source>
        <dbReference type="PROSITE" id="PS50014"/>
    </source>
</evidence>
<evidence type="ECO:0000313" key="10">
    <source>
        <dbReference type="EMBL" id="KAI1696157.1"/>
    </source>
</evidence>
<evidence type="ECO:0000256" key="4">
    <source>
        <dbReference type="ARBA" id="ARBA00023117"/>
    </source>
</evidence>
<dbReference type="PROSITE" id="PS50016">
    <property type="entry name" value="ZF_PHD_2"/>
    <property type="match status" value="1"/>
</dbReference>
<dbReference type="PANTHER" id="PTHR46386:SF11">
    <property type="entry name" value="AUTOIMMUNE REGULATOR"/>
    <property type="match status" value="1"/>
</dbReference>
<dbReference type="Gene3D" id="1.20.920.10">
    <property type="entry name" value="Bromodomain-like"/>
    <property type="match status" value="1"/>
</dbReference>
<accession>A0AAD4MIX7</accession>
<feature type="compositionally biased region" description="Basic and acidic residues" evidence="7">
    <location>
        <begin position="36"/>
        <end position="54"/>
    </location>
</feature>
<evidence type="ECO:0000256" key="2">
    <source>
        <dbReference type="ARBA" id="ARBA00022771"/>
    </source>
</evidence>
<sequence length="375" mass="42164">MLERRSQTSVPLTKQNRPQSEPQAPPQQIAQPTQPREMRAPEPLRAQSHVEIREPLATSCMPGLIQEKSRSVPPGPLELSNERLQSAMPGAMEGETDQMEGQSRETAQNGESGRENVGVSDLASRSTVIQAGPSSGQSNGGGVETGVEKPDGNQQAQAEVDNWDDYCYVCNQGCDEYTGELGCCSQCPHVYHNICHVPGIRKQMVELPDDWRCSICEPCEPLASVSGKFGPKERLLCSKVLLACFRDNQYAELFWNEVDRSVTAYYNIIKEPITLKEVAHKITCNKYERVEQFMEDMNRVFKNCSTFNNPSDAVAKAGRFVYTQYMNAVKKHLPCYLNSVWVYVCLYVVRNDDENGSNSRARHMKRSRRELSITK</sequence>
<keyword evidence="2 6" id="KW-0863">Zinc-finger</keyword>
<dbReference type="InterPro" id="IPR019787">
    <property type="entry name" value="Znf_PHD-finger"/>
</dbReference>
<dbReference type="InterPro" id="IPR043563">
    <property type="entry name" value="Sp110/Sp140/Sp140L-like"/>
</dbReference>
<organism evidence="10 11">
    <name type="scientific">Ditylenchus destructor</name>
    <dbReference type="NCBI Taxonomy" id="166010"/>
    <lineage>
        <taxon>Eukaryota</taxon>
        <taxon>Metazoa</taxon>
        <taxon>Ecdysozoa</taxon>
        <taxon>Nematoda</taxon>
        <taxon>Chromadorea</taxon>
        <taxon>Rhabditida</taxon>
        <taxon>Tylenchina</taxon>
        <taxon>Tylenchomorpha</taxon>
        <taxon>Sphaerularioidea</taxon>
        <taxon>Anguinidae</taxon>
        <taxon>Anguininae</taxon>
        <taxon>Ditylenchus</taxon>
    </lineage>
</organism>
<reference evidence="10" key="1">
    <citation type="submission" date="2022-01" db="EMBL/GenBank/DDBJ databases">
        <title>Genome Sequence Resource for Two Populations of Ditylenchus destructor, the Migratory Endoparasitic Phytonematode.</title>
        <authorList>
            <person name="Zhang H."/>
            <person name="Lin R."/>
            <person name="Xie B."/>
        </authorList>
    </citation>
    <scope>NUCLEOTIDE SEQUENCE</scope>
    <source>
        <strain evidence="10">BazhouSP</strain>
    </source>
</reference>
<feature type="region of interest" description="Disordered" evidence="7">
    <location>
        <begin position="356"/>
        <end position="375"/>
    </location>
</feature>
<feature type="compositionally biased region" description="Polar residues" evidence="7">
    <location>
        <begin position="123"/>
        <end position="137"/>
    </location>
</feature>
<dbReference type="InterPro" id="IPR013083">
    <property type="entry name" value="Znf_RING/FYVE/PHD"/>
</dbReference>
<evidence type="ECO:0000313" key="11">
    <source>
        <dbReference type="Proteomes" id="UP001201812"/>
    </source>
</evidence>
<dbReference type="InterPro" id="IPR001965">
    <property type="entry name" value="Znf_PHD"/>
</dbReference>
<dbReference type="SUPFAM" id="SSF57903">
    <property type="entry name" value="FYVE/PHD zinc finger"/>
    <property type="match status" value="1"/>
</dbReference>
<dbReference type="CDD" id="cd04369">
    <property type="entry name" value="Bromodomain"/>
    <property type="match status" value="1"/>
</dbReference>
<dbReference type="PROSITE" id="PS50014">
    <property type="entry name" value="BROMODOMAIN_2"/>
    <property type="match status" value="1"/>
</dbReference>
<evidence type="ECO:0000256" key="7">
    <source>
        <dbReference type="SAM" id="MobiDB-lite"/>
    </source>
</evidence>
<dbReference type="Gene3D" id="3.30.40.10">
    <property type="entry name" value="Zinc/RING finger domain, C3HC4 (zinc finger)"/>
    <property type="match status" value="1"/>
</dbReference>
<dbReference type="GO" id="GO:0000981">
    <property type="term" value="F:DNA-binding transcription factor activity, RNA polymerase II-specific"/>
    <property type="evidence" value="ECO:0007669"/>
    <property type="project" value="TreeGrafter"/>
</dbReference>
<feature type="compositionally biased region" description="Polar residues" evidence="7">
    <location>
        <begin position="99"/>
        <end position="111"/>
    </location>
</feature>
<proteinExistence type="predicted"/>
<evidence type="ECO:0000259" key="9">
    <source>
        <dbReference type="PROSITE" id="PS50016"/>
    </source>
</evidence>
<dbReference type="GO" id="GO:0005634">
    <property type="term" value="C:nucleus"/>
    <property type="evidence" value="ECO:0007669"/>
    <property type="project" value="TreeGrafter"/>
</dbReference>
<protein>
    <submittedName>
        <fullName evidence="10">Bromodomain-containing protein</fullName>
    </submittedName>
</protein>
<dbReference type="InterPro" id="IPR019786">
    <property type="entry name" value="Zinc_finger_PHD-type_CS"/>
</dbReference>
<feature type="compositionally biased region" description="Low complexity" evidence="7">
    <location>
        <begin position="18"/>
        <end position="35"/>
    </location>
</feature>
<feature type="region of interest" description="Disordered" evidence="7">
    <location>
        <begin position="92"/>
        <end position="156"/>
    </location>
</feature>
<dbReference type="SUPFAM" id="SSF47370">
    <property type="entry name" value="Bromodomain"/>
    <property type="match status" value="1"/>
</dbReference>
<feature type="domain" description="PHD-type" evidence="9">
    <location>
        <begin position="164"/>
        <end position="219"/>
    </location>
</feature>
<evidence type="ECO:0000256" key="6">
    <source>
        <dbReference type="PROSITE-ProRule" id="PRU00146"/>
    </source>
</evidence>
<keyword evidence="3" id="KW-0862">Zinc</keyword>
<evidence type="ECO:0000256" key="5">
    <source>
        <dbReference type="PROSITE-ProRule" id="PRU00035"/>
    </source>
</evidence>
<feature type="domain" description="Bromo" evidence="8">
    <location>
        <begin position="246"/>
        <end position="315"/>
    </location>
</feature>
<feature type="compositionally biased region" description="Polar residues" evidence="7">
    <location>
        <begin position="7"/>
        <end position="17"/>
    </location>
</feature>
<dbReference type="CDD" id="cd15541">
    <property type="entry name" value="PHD_TIF1_like"/>
    <property type="match status" value="1"/>
</dbReference>
<keyword evidence="1" id="KW-0479">Metal-binding</keyword>
<dbReference type="EMBL" id="JAKKPZ010000345">
    <property type="protein sequence ID" value="KAI1696157.1"/>
    <property type="molecule type" value="Genomic_DNA"/>
</dbReference>
<dbReference type="Proteomes" id="UP001201812">
    <property type="component" value="Unassembled WGS sequence"/>
</dbReference>
<dbReference type="Pfam" id="PF00439">
    <property type="entry name" value="Bromodomain"/>
    <property type="match status" value="1"/>
</dbReference>
<keyword evidence="4 5" id="KW-0103">Bromodomain</keyword>
<keyword evidence="11" id="KW-1185">Reference proteome</keyword>
<dbReference type="PRINTS" id="PR00503">
    <property type="entry name" value="BROMODOMAIN"/>
</dbReference>
<name>A0AAD4MIX7_9BILA</name>
<dbReference type="PROSITE" id="PS01359">
    <property type="entry name" value="ZF_PHD_1"/>
    <property type="match status" value="1"/>
</dbReference>
<dbReference type="SMART" id="SM00249">
    <property type="entry name" value="PHD"/>
    <property type="match status" value="1"/>
</dbReference>
<gene>
    <name evidence="10" type="ORF">DdX_19185</name>
</gene>
<feature type="region of interest" description="Disordered" evidence="7">
    <location>
        <begin position="1"/>
        <end position="80"/>
    </location>
</feature>
<dbReference type="AlphaFoldDB" id="A0AAD4MIX7"/>
<dbReference type="SMART" id="SM00297">
    <property type="entry name" value="BROMO"/>
    <property type="match status" value="1"/>
</dbReference>
<dbReference type="PANTHER" id="PTHR46386">
    <property type="entry name" value="NUCLEAR BODY PROTEIN SP140"/>
    <property type="match status" value="1"/>
</dbReference>
<evidence type="ECO:0000256" key="1">
    <source>
        <dbReference type="ARBA" id="ARBA00022723"/>
    </source>
</evidence>
<dbReference type="GO" id="GO:0008270">
    <property type="term" value="F:zinc ion binding"/>
    <property type="evidence" value="ECO:0007669"/>
    <property type="project" value="UniProtKB-KW"/>
</dbReference>
<dbReference type="InterPro" id="IPR011011">
    <property type="entry name" value="Znf_FYVE_PHD"/>
</dbReference>